<dbReference type="AlphaFoldDB" id="A0A7W6C9Y8"/>
<dbReference type="EMBL" id="JACIDV010000004">
    <property type="protein sequence ID" value="MBB3945902.1"/>
    <property type="molecule type" value="Genomic_DNA"/>
</dbReference>
<name>A0A7W6C9Y8_9HYPH</name>
<proteinExistence type="predicted"/>
<keyword evidence="1" id="KW-0472">Membrane</keyword>
<protein>
    <submittedName>
        <fullName evidence="2">Uncharacterized protein</fullName>
    </submittedName>
</protein>
<dbReference type="Proteomes" id="UP000565286">
    <property type="component" value="Unassembled WGS sequence"/>
</dbReference>
<evidence type="ECO:0000256" key="1">
    <source>
        <dbReference type="SAM" id="Phobius"/>
    </source>
</evidence>
<feature type="transmembrane region" description="Helical" evidence="1">
    <location>
        <begin position="6"/>
        <end position="25"/>
    </location>
</feature>
<sequence>MTTTQLALTIGSILFAQAVTFYLFWRTYRRK</sequence>
<reference evidence="2 3" key="1">
    <citation type="submission" date="2020-08" db="EMBL/GenBank/DDBJ databases">
        <title>Genomic Encyclopedia of Type Strains, Phase IV (KMG-IV): sequencing the most valuable type-strain genomes for metagenomic binning, comparative biology and taxonomic classification.</title>
        <authorList>
            <person name="Goeker M."/>
        </authorList>
    </citation>
    <scope>NUCLEOTIDE SEQUENCE [LARGE SCALE GENOMIC DNA]</scope>
    <source>
        <strain evidence="2 3">DSM 26438</strain>
    </source>
</reference>
<comment type="caution">
    <text evidence="2">The sequence shown here is derived from an EMBL/GenBank/DDBJ whole genome shotgun (WGS) entry which is preliminary data.</text>
</comment>
<gene>
    <name evidence="2" type="ORF">GGQ73_001837</name>
</gene>
<organism evidence="2 3">
    <name type="scientific">Rhizobium skierniewicense</name>
    <dbReference type="NCBI Taxonomy" id="984260"/>
    <lineage>
        <taxon>Bacteria</taxon>
        <taxon>Pseudomonadati</taxon>
        <taxon>Pseudomonadota</taxon>
        <taxon>Alphaproteobacteria</taxon>
        <taxon>Hyphomicrobiales</taxon>
        <taxon>Rhizobiaceae</taxon>
        <taxon>Rhizobium/Agrobacterium group</taxon>
        <taxon>Rhizobium</taxon>
    </lineage>
</organism>
<accession>A0A7W6C9Y8</accession>
<evidence type="ECO:0000313" key="2">
    <source>
        <dbReference type="EMBL" id="MBB3945902.1"/>
    </source>
</evidence>
<keyword evidence="3" id="KW-1185">Reference proteome</keyword>
<keyword evidence="1" id="KW-0812">Transmembrane</keyword>
<keyword evidence="1" id="KW-1133">Transmembrane helix</keyword>
<evidence type="ECO:0000313" key="3">
    <source>
        <dbReference type="Proteomes" id="UP000565286"/>
    </source>
</evidence>